<evidence type="ECO:0000256" key="1">
    <source>
        <dbReference type="SAM" id="SignalP"/>
    </source>
</evidence>
<keyword evidence="1" id="KW-0732">Signal</keyword>
<gene>
    <name evidence="2" type="ORF">BHD05_02510</name>
</gene>
<evidence type="ECO:0000313" key="2">
    <source>
        <dbReference type="EMBL" id="QHO68676.1"/>
    </source>
</evidence>
<dbReference type="AlphaFoldDB" id="A0A7L5AFH5"/>
<organism evidence="2 3">
    <name type="scientific">Marisediminicola antarctica</name>
    <dbReference type="NCBI Taxonomy" id="674079"/>
    <lineage>
        <taxon>Bacteria</taxon>
        <taxon>Bacillati</taxon>
        <taxon>Actinomycetota</taxon>
        <taxon>Actinomycetes</taxon>
        <taxon>Micrococcales</taxon>
        <taxon>Microbacteriaceae</taxon>
        <taxon>Marisediminicola</taxon>
    </lineage>
</organism>
<sequence>MSNTNVSRRAFLGAALGSVVAAEVAGLGAHPESAVAAPSTPPAAAAATATPARAHRTLVGVL</sequence>
<dbReference type="PROSITE" id="PS51318">
    <property type="entry name" value="TAT"/>
    <property type="match status" value="1"/>
</dbReference>
<dbReference type="EMBL" id="CP017146">
    <property type="protein sequence ID" value="QHO68676.1"/>
    <property type="molecule type" value="Genomic_DNA"/>
</dbReference>
<dbReference type="Proteomes" id="UP000464507">
    <property type="component" value="Chromosome"/>
</dbReference>
<feature type="chain" id="PRO_5038954033" evidence="1">
    <location>
        <begin position="22"/>
        <end position="62"/>
    </location>
</feature>
<dbReference type="KEGG" id="mant:BHD05_02510"/>
<proteinExistence type="predicted"/>
<feature type="signal peptide" evidence="1">
    <location>
        <begin position="1"/>
        <end position="21"/>
    </location>
</feature>
<protein>
    <submittedName>
        <fullName evidence="2">Uncharacterized protein</fullName>
    </submittedName>
</protein>
<reference evidence="2 3" key="1">
    <citation type="submission" date="2016-09" db="EMBL/GenBank/DDBJ databases">
        <title>Complete genome sequence of microbes from the polar regions.</title>
        <authorList>
            <person name="Liao L."/>
            <person name="Chen B."/>
        </authorList>
    </citation>
    <scope>NUCLEOTIDE SEQUENCE [LARGE SCALE GENOMIC DNA]</scope>
    <source>
        <strain evidence="2 3">ZS314</strain>
    </source>
</reference>
<evidence type="ECO:0000313" key="3">
    <source>
        <dbReference type="Proteomes" id="UP000464507"/>
    </source>
</evidence>
<name>A0A7L5AFH5_9MICO</name>
<dbReference type="InterPro" id="IPR006311">
    <property type="entry name" value="TAT_signal"/>
</dbReference>
<dbReference type="RefSeq" id="WP_161885032.1">
    <property type="nucleotide sequence ID" value="NZ_CP017146.1"/>
</dbReference>
<accession>A0A7L5AFH5</accession>
<keyword evidence="3" id="KW-1185">Reference proteome</keyword>